<evidence type="ECO:0000256" key="12">
    <source>
        <dbReference type="ARBA" id="ARBA00022989"/>
    </source>
</evidence>
<dbReference type="InterPro" id="IPR019734">
    <property type="entry name" value="TPR_rpt"/>
</dbReference>
<dbReference type="PANTHER" id="PTHR44809:SF1">
    <property type="entry name" value="PROTEIN O-MANNOSYL-TRANSFERASE TMTC1"/>
    <property type="match status" value="1"/>
</dbReference>
<comment type="subcellular location">
    <subcellularLocation>
        <location evidence="3">Endoplasmic reticulum</location>
    </subcellularLocation>
    <subcellularLocation>
        <location evidence="2">Membrane</location>
        <topology evidence="2">Multi-pass membrane protein</topology>
    </subcellularLocation>
</comment>
<sequence>MRAEKRSRLWAGAGIECESMKFLKQQRVGCCCCKSGCKQDGRERNEETKNEVTFSEWLSCLIPPALAFGVYTNSLGGDFVHDDLSAITGNRDITDPTAGTWDFLYNDFWGTSLLDPLSHKSYRPLTILTFKWNYALSGLNPWSYHAVNVILHAAVSALFAWLCRNCLGLSKLSSLLTASLFAIHPIHTEAVSGIVGRADILTTLFFLLSFISHDRATIDYSQRSSLKKNGLSPRRHSGNICFTVLMLRVASLLSALLALAAKENGIAALPIAITWDIIRLHQQSTGTSHDKDGDGSDRTARCASGGSKTSSSNSSSNSSKLVEKSRSGLLNRCGCWQWLRMVFRSWPILLSVATTAVLLGARIALQQGQLPLFSEQDNPAAFASSRKARILTMLYLPAFNMGLLLAPVLLSYDWQNGSIPLVEDWRDWRNVGTLVFYTSLTAALLYSWINRKKVILWSAAVMVLPMLPASNLFYPCGFVVAERLLYLPRSGLRTLPNNAKMHYNYANVQKDDGRWETAIDHYRTAIELWPNYASALNNLGTVLLARADDMDDGDRRKELAVKEAELRFHDAIRSHPHHAHAHYNLAVLYLQRNETEQALHLLNRVLTLNSHHREALNLMHWLQAEKKSDEVAVQPTGVDGIANGRPINHYRNTEGAAIGSLPAVHHPPTTTSTLPSAGHWITANRLQQQPKLQHQPQREESPHQHRSGTTSNYRWNKTAKN</sequence>
<comment type="function">
    <text evidence="1">Transfers mannosyl residues to the hydroxyl group of serine or threonine residues.</text>
</comment>
<dbReference type="Proteomes" id="UP000789390">
    <property type="component" value="Unassembled WGS sequence"/>
</dbReference>
<feature type="repeat" description="TPR" evidence="16">
    <location>
        <begin position="499"/>
        <end position="532"/>
    </location>
</feature>
<evidence type="ECO:0000313" key="21">
    <source>
        <dbReference type="Proteomes" id="UP000789390"/>
    </source>
</evidence>
<accession>A0A8J2RG56</accession>
<evidence type="ECO:0000256" key="11">
    <source>
        <dbReference type="ARBA" id="ARBA00022824"/>
    </source>
</evidence>
<protein>
    <recommendedName>
        <fullName evidence="6">dolichyl-phosphate-mannose--protein mannosyltransferase</fullName>
        <ecNumber evidence="6">2.4.1.109</ecNumber>
    </recommendedName>
</protein>
<feature type="domain" description="DUF1736" evidence="19">
    <location>
        <begin position="368"/>
        <end position="440"/>
    </location>
</feature>
<evidence type="ECO:0000256" key="7">
    <source>
        <dbReference type="ARBA" id="ARBA00022679"/>
    </source>
</evidence>
<dbReference type="GO" id="GO:0004169">
    <property type="term" value="F:dolichyl-phosphate-mannose-protein mannosyltransferase activity"/>
    <property type="evidence" value="ECO:0007669"/>
    <property type="project" value="UniProtKB-EC"/>
</dbReference>
<dbReference type="SUPFAM" id="SSF48452">
    <property type="entry name" value="TPR-like"/>
    <property type="match status" value="1"/>
</dbReference>
<comment type="caution">
    <text evidence="20">The sequence shown here is derived from an EMBL/GenBank/DDBJ whole genome shotgun (WGS) entry which is preliminary data.</text>
</comment>
<dbReference type="OrthoDB" id="66906at2759"/>
<keyword evidence="7" id="KW-0808">Transferase</keyword>
<evidence type="ECO:0000256" key="5">
    <source>
        <dbReference type="ARBA" id="ARBA00007882"/>
    </source>
</evidence>
<feature type="region of interest" description="Disordered" evidence="17">
    <location>
        <begin position="688"/>
        <end position="721"/>
    </location>
</feature>
<name>A0A8J2RG56_9CRUS</name>
<dbReference type="Pfam" id="PF13414">
    <property type="entry name" value="TPR_11"/>
    <property type="match status" value="1"/>
</dbReference>
<evidence type="ECO:0000256" key="3">
    <source>
        <dbReference type="ARBA" id="ARBA00004240"/>
    </source>
</evidence>
<dbReference type="GO" id="GO:0016020">
    <property type="term" value="C:membrane"/>
    <property type="evidence" value="ECO:0007669"/>
    <property type="project" value="UniProtKB-SubCell"/>
</dbReference>
<keyword evidence="21" id="KW-1185">Reference proteome</keyword>
<evidence type="ECO:0000259" key="19">
    <source>
        <dbReference type="Pfam" id="PF08409"/>
    </source>
</evidence>
<evidence type="ECO:0000256" key="6">
    <source>
        <dbReference type="ARBA" id="ARBA00012839"/>
    </source>
</evidence>
<dbReference type="GO" id="GO:0005783">
    <property type="term" value="C:endoplasmic reticulum"/>
    <property type="evidence" value="ECO:0007669"/>
    <property type="project" value="UniProtKB-SubCell"/>
</dbReference>
<comment type="catalytic activity">
    <reaction evidence="15">
        <text>a di-trans,poly-cis-dolichyl beta-D-mannosyl phosphate + L-seryl-[protein] = 3-O-(alpha-D-mannosyl)-L-seryl-[protein] + a di-trans,poly-cis-dolichyl phosphate + H(+)</text>
        <dbReference type="Rhea" id="RHEA:17377"/>
        <dbReference type="Rhea" id="RHEA-COMP:9863"/>
        <dbReference type="Rhea" id="RHEA-COMP:13546"/>
        <dbReference type="Rhea" id="RHEA-COMP:19498"/>
        <dbReference type="Rhea" id="RHEA-COMP:19501"/>
        <dbReference type="ChEBI" id="CHEBI:15378"/>
        <dbReference type="ChEBI" id="CHEBI:29999"/>
        <dbReference type="ChEBI" id="CHEBI:57683"/>
        <dbReference type="ChEBI" id="CHEBI:58211"/>
        <dbReference type="ChEBI" id="CHEBI:137321"/>
        <dbReference type="EC" id="2.4.1.109"/>
    </reaction>
</comment>
<dbReference type="EMBL" id="CAKKLH010000002">
    <property type="protein sequence ID" value="CAH0098501.1"/>
    <property type="molecule type" value="Genomic_DNA"/>
</dbReference>
<evidence type="ECO:0000256" key="18">
    <source>
        <dbReference type="SAM" id="Phobius"/>
    </source>
</evidence>
<evidence type="ECO:0000256" key="4">
    <source>
        <dbReference type="ARBA" id="ARBA00004922"/>
    </source>
</evidence>
<dbReference type="Gene3D" id="1.25.40.10">
    <property type="entry name" value="Tetratricopeptide repeat domain"/>
    <property type="match status" value="2"/>
</dbReference>
<dbReference type="InterPro" id="IPR011990">
    <property type="entry name" value="TPR-like_helical_dom_sf"/>
</dbReference>
<keyword evidence="10 16" id="KW-0802">TPR repeat</keyword>
<dbReference type="EC" id="2.4.1.109" evidence="6"/>
<comment type="similarity">
    <text evidence="5">Belongs to the TMTC family.</text>
</comment>
<feature type="transmembrane region" description="Helical" evidence="18">
    <location>
        <begin position="390"/>
        <end position="410"/>
    </location>
</feature>
<dbReference type="AlphaFoldDB" id="A0A8J2RG56"/>
<feature type="repeat" description="TPR" evidence="16">
    <location>
        <begin position="579"/>
        <end position="612"/>
    </location>
</feature>
<dbReference type="UniPathway" id="UPA00378"/>
<feature type="compositionally biased region" description="Basic and acidic residues" evidence="17">
    <location>
        <begin position="288"/>
        <end position="300"/>
    </location>
</feature>
<keyword evidence="9" id="KW-0677">Repeat</keyword>
<evidence type="ECO:0000256" key="2">
    <source>
        <dbReference type="ARBA" id="ARBA00004141"/>
    </source>
</evidence>
<dbReference type="Pfam" id="PF08409">
    <property type="entry name" value="TMTC_DUF1736"/>
    <property type="match status" value="1"/>
</dbReference>
<keyword evidence="12 18" id="KW-1133">Transmembrane helix</keyword>
<feature type="transmembrane region" description="Helical" evidence="18">
    <location>
        <begin position="346"/>
        <end position="365"/>
    </location>
</feature>
<evidence type="ECO:0000313" key="20">
    <source>
        <dbReference type="EMBL" id="CAH0098501.1"/>
    </source>
</evidence>
<evidence type="ECO:0000256" key="1">
    <source>
        <dbReference type="ARBA" id="ARBA00003582"/>
    </source>
</evidence>
<evidence type="ECO:0000256" key="14">
    <source>
        <dbReference type="ARBA" id="ARBA00045085"/>
    </source>
</evidence>
<evidence type="ECO:0000256" key="10">
    <source>
        <dbReference type="ARBA" id="ARBA00022803"/>
    </source>
</evidence>
<dbReference type="Pfam" id="PF14559">
    <property type="entry name" value="TPR_19"/>
    <property type="match status" value="1"/>
</dbReference>
<evidence type="ECO:0000256" key="17">
    <source>
        <dbReference type="SAM" id="MobiDB-lite"/>
    </source>
</evidence>
<organism evidence="20 21">
    <name type="scientific">Daphnia galeata</name>
    <dbReference type="NCBI Taxonomy" id="27404"/>
    <lineage>
        <taxon>Eukaryota</taxon>
        <taxon>Metazoa</taxon>
        <taxon>Ecdysozoa</taxon>
        <taxon>Arthropoda</taxon>
        <taxon>Crustacea</taxon>
        <taxon>Branchiopoda</taxon>
        <taxon>Diplostraca</taxon>
        <taxon>Cladocera</taxon>
        <taxon>Anomopoda</taxon>
        <taxon>Daphniidae</taxon>
        <taxon>Daphnia</taxon>
    </lineage>
</organism>
<evidence type="ECO:0000256" key="13">
    <source>
        <dbReference type="ARBA" id="ARBA00023136"/>
    </source>
</evidence>
<evidence type="ECO:0000256" key="8">
    <source>
        <dbReference type="ARBA" id="ARBA00022692"/>
    </source>
</evidence>
<feature type="region of interest" description="Disordered" evidence="17">
    <location>
        <begin position="285"/>
        <end position="319"/>
    </location>
</feature>
<dbReference type="InterPro" id="IPR052943">
    <property type="entry name" value="TMTC_O-mannosyl-trnsfr"/>
</dbReference>
<proteinExistence type="inferred from homology"/>
<evidence type="ECO:0000256" key="9">
    <source>
        <dbReference type="ARBA" id="ARBA00022737"/>
    </source>
</evidence>
<keyword evidence="13 18" id="KW-0472">Membrane</keyword>
<feature type="transmembrane region" description="Helical" evidence="18">
    <location>
        <begin position="430"/>
        <end position="449"/>
    </location>
</feature>
<comment type="catalytic activity">
    <reaction evidence="14">
        <text>a di-trans,poly-cis-dolichyl beta-D-mannosyl phosphate + L-threonyl-[protein] = 3-O-(alpha-D-mannosyl)-L-threonyl-[protein] + a di-trans,poly-cis-dolichyl phosphate + H(+)</text>
        <dbReference type="Rhea" id="RHEA:53396"/>
        <dbReference type="Rhea" id="RHEA-COMP:11060"/>
        <dbReference type="Rhea" id="RHEA-COMP:13547"/>
        <dbReference type="Rhea" id="RHEA-COMP:19498"/>
        <dbReference type="Rhea" id="RHEA-COMP:19501"/>
        <dbReference type="ChEBI" id="CHEBI:15378"/>
        <dbReference type="ChEBI" id="CHEBI:30013"/>
        <dbReference type="ChEBI" id="CHEBI:57683"/>
        <dbReference type="ChEBI" id="CHEBI:58211"/>
        <dbReference type="ChEBI" id="CHEBI:137323"/>
        <dbReference type="EC" id="2.4.1.109"/>
    </reaction>
</comment>
<keyword evidence="8 18" id="KW-0812">Transmembrane</keyword>
<reference evidence="20" key="1">
    <citation type="submission" date="2021-11" db="EMBL/GenBank/DDBJ databases">
        <authorList>
            <person name="Schell T."/>
        </authorList>
    </citation>
    <scope>NUCLEOTIDE SEQUENCE</scope>
    <source>
        <strain evidence="20">M5</strain>
    </source>
</reference>
<evidence type="ECO:0000256" key="15">
    <source>
        <dbReference type="ARBA" id="ARBA00045102"/>
    </source>
</evidence>
<feature type="transmembrane region" description="Helical" evidence="18">
    <location>
        <begin position="454"/>
        <end position="474"/>
    </location>
</feature>
<dbReference type="SMART" id="SM00028">
    <property type="entry name" value="TPR"/>
    <property type="match status" value="2"/>
</dbReference>
<dbReference type="InterPro" id="IPR013618">
    <property type="entry name" value="TMTC_DUF1736"/>
</dbReference>
<evidence type="ECO:0000256" key="16">
    <source>
        <dbReference type="PROSITE-ProRule" id="PRU00339"/>
    </source>
</evidence>
<feature type="compositionally biased region" description="Low complexity" evidence="17">
    <location>
        <begin position="304"/>
        <end position="319"/>
    </location>
</feature>
<comment type="pathway">
    <text evidence="4">Protein modification; protein glycosylation.</text>
</comment>
<gene>
    <name evidence="20" type="ORF">DGAL_LOCUS583</name>
</gene>
<dbReference type="PROSITE" id="PS50005">
    <property type="entry name" value="TPR"/>
    <property type="match status" value="2"/>
</dbReference>
<keyword evidence="11" id="KW-0256">Endoplasmic reticulum</keyword>
<dbReference type="PANTHER" id="PTHR44809">
    <property type="match status" value="1"/>
</dbReference>